<evidence type="ECO:0000256" key="1">
    <source>
        <dbReference type="SAM" id="Phobius"/>
    </source>
</evidence>
<feature type="transmembrane region" description="Helical" evidence="1">
    <location>
        <begin position="40"/>
        <end position="60"/>
    </location>
</feature>
<dbReference type="EMBL" id="CAJMXA010000328">
    <property type="protein sequence ID" value="CAE6426220.1"/>
    <property type="molecule type" value="Genomic_DNA"/>
</dbReference>
<keyword evidence="1" id="KW-0812">Transmembrane</keyword>
<keyword evidence="1" id="KW-0472">Membrane</keyword>
<comment type="caution">
    <text evidence="2">The sequence shown here is derived from an EMBL/GenBank/DDBJ whole genome shotgun (WGS) entry which is preliminary data.</text>
</comment>
<evidence type="ECO:0000313" key="2">
    <source>
        <dbReference type="EMBL" id="CAE6426220.1"/>
    </source>
</evidence>
<dbReference type="AlphaFoldDB" id="A0A8H2XKC3"/>
<gene>
    <name evidence="2" type="ORF">RDB_LOCUS18600</name>
</gene>
<dbReference type="Proteomes" id="UP000663853">
    <property type="component" value="Unassembled WGS sequence"/>
</dbReference>
<organism evidence="2 3">
    <name type="scientific">Rhizoctonia solani</name>
    <dbReference type="NCBI Taxonomy" id="456999"/>
    <lineage>
        <taxon>Eukaryota</taxon>
        <taxon>Fungi</taxon>
        <taxon>Dikarya</taxon>
        <taxon>Basidiomycota</taxon>
        <taxon>Agaricomycotina</taxon>
        <taxon>Agaricomycetes</taxon>
        <taxon>Cantharellales</taxon>
        <taxon>Ceratobasidiaceae</taxon>
        <taxon>Rhizoctonia</taxon>
    </lineage>
</organism>
<feature type="transmembrane region" description="Helical" evidence="1">
    <location>
        <begin position="118"/>
        <end position="138"/>
    </location>
</feature>
<protein>
    <submittedName>
        <fullName evidence="2">Uncharacterized protein</fullName>
    </submittedName>
</protein>
<dbReference type="OrthoDB" id="424823at2759"/>
<proteinExistence type="predicted"/>
<accession>A0A8H2XKC3</accession>
<feature type="transmembrane region" description="Helical" evidence="1">
    <location>
        <begin position="235"/>
        <end position="253"/>
    </location>
</feature>
<reference evidence="2" key="1">
    <citation type="submission" date="2021-01" db="EMBL/GenBank/DDBJ databases">
        <authorList>
            <person name="Kaushik A."/>
        </authorList>
    </citation>
    <scope>NUCLEOTIDE SEQUENCE</scope>
    <source>
        <strain evidence="2">AG6-10EEA</strain>
    </source>
</reference>
<name>A0A8H2XKC3_9AGAM</name>
<sequence length="350" mass="38672">MGDVNCSVPLNPDISGVGVRVALYMQSLIGNFMGIFQPTLIFEIGILAYLTGISLFVAALSQSKVGSMSLLDAVILDDVSITPLILFAEQSLILWVFKDSEDTDEHTLRRCLTRIASMILGLAYFLIWCVWNSTVYPYPSNFGPKVTDTGCSPNENVIVWTFGITRRIASKEYERLFRISTSVAMFFVALMTGAKERLNQESSSADDRQPISLMSILARIKAAVAPSQRRDQVIVLLRVAFTLLFVLQILLIWLNEKTITANNIQTDNSTWSFGQITALLAAILQSITTLCQWEVTARLMNNVMGRIGMVAQPPSASSGGSIRGGYVEKQEQILDMDKQYGSMRAEEAAV</sequence>
<evidence type="ECO:0000313" key="3">
    <source>
        <dbReference type="Proteomes" id="UP000663853"/>
    </source>
</evidence>
<keyword evidence="1" id="KW-1133">Transmembrane helix</keyword>